<gene>
    <name evidence="11" type="ORF">VNO78_11059</name>
</gene>
<keyword evidence="7" id="KW-0735">Signal-anchor</keyword>
<dbReference type="Pfam" id="PF10215">
    <property type="entry name" value="Ost4"/>
    <property type="match status" value="1"/>
</dbReference>
<comment type="function">
    <text evidence="1">Subunit of the oligosaccharyl transferase (OST) complex that catalyzes the initial transfer of a defined glycan (Glc(3)Man(9)GlcNAc(2) in eukaryotes) from the lipid carrier dolichol-pyrophosphate to an asparagine residue within an Asn-X-Ser/Thr consensus motif in nascent polypeptide chains, the first step in protein N-glycosylation. N-glycosylation occurs cotranslationally and the complex associates with the Sec61 complex at the channel-forming translocon complex that mediates protein translocation across the endoplasmic reticulum (ER). All subunits are required for a maximal enzyme activity.</text>
</comment>
<evidence type="ECO:0000313" key="12">
    <source>
        <dbReference type="Proteomes" id="UP001386955"/>
    </source>
</evidence>
<organism evidence="11 12">
    <name type="scientific">Psophocarpus tetragonolobus</name>
    <name type="common">Winged bean</name>
    <name type="synonym">Dolichos tetragonolobus</name>
    <dbReference type="NCBI Taxonomy" id="3891"/>
    <lineage>
        <taxon>Eukaryota</taxon>
        <taxon>Viridiplantae</taxon>
        <taxon>Streptophyta</taxon>
        <taxon>Embryophyta</taxon>
        <taxon>Tracheophyta</taxon>
        <taxon>Spermatophyta</taxon>
        <taxon>Magnoliopsida</taxon>
        <taxon>eudicotyledons</taxon>
        <taxon>Gunneridae</taxon>
        <taxon>Pentapetalae</taxon>
        <taxon>rosids</taxon>
        <taxon>fabids</taxon>
        <taxon>Fabales</taxon>
        <taxon>Fabaceae</taxon>
        <taxon>Papilionoideae</taxon>
        <taxon>50 kb inversion clade</taxon>
        <taxon>NPAAA clade</taxon>
        <taxon>indigoferoid/millettioid clade</taxon>
        <taxon>Phaseoleae</taxon>
        <taxon>Psophocarpus</taxon>
    </lineage>
</organism>
<accession>A0AAN9XNB3</accession>
<evidence type="ECO:0000256" key="7">
    <source>
        <dbReference type="ARBA" id="ARBA00022968"/>
    </source>
</evidence>
<evidence type="ECO:0000256" key="9">
    <source>
        <dbReference type="ARBA" id="ARBA00023136"/>
    </source>
</evidence>
<comment type="subunit">
    <text evidence="4">Component of the oligosaccharyltransferase (OST) complex.</text>
</comment>
<keyword evidence="12" id="KW-1185">Reference proteome</keyword>
<evidence type="ECO:0000256" key="4">
    <source>
        <dbReference type="ARBA" id="ARBA00011157"/>
    </source>
</evidence>
<keyword evidence="6" id="KW-0256">Endoplasmic reticulum</keyword>
<name>A0AAN9XNB3_PSOTE</name>
<dbReference type="InterPro" id="IPR018943">
    <property type="entry name" value="Oligosaccaryltransferase"/>
</dbReference>
<dbReference type="InterPro" id="IPR044165">
    <property type="entry name" value="OST4_plant"/>
</dbReference>
<evidence type="ECO:0000256" key="10">
    <source>
        <dbReference type="SAM" id="Phobius"/>
    </source>
</evidence>
<feature type="transmembrane region" description="Helical" evidence="10">
    <location>
        <begin position="98"/>
        <end position="119"/>
    </location>
</feature>
<dbReference type="EMBL" id="JAYMYS010000003">
    <property type="protein sequence ID" value="KAK7399865.1"/>
    <property type="molecule type" value="Genomic_DNA"/>
</dbReference>
<dbReference type="AlphaFoldDB" id="A0AAN9XNB3"/>
<dbReference type="SUPFAM" id="SSF103464">
    <property type="entry name" value="Oligosaccharyltransferase subunit ost4p"/>
    <property type="match status" value="1"/>
</dbReference>
<evidence type="ECO:0000256" key="6">
    <source>
        <dbReference type="ARBA" id="ARBA00022824"/>
    </source>
</evidence>
<evidence type="ECO:0000313" key="11">
    <source>
        <dbReference type="EMBL" id="KAK7399865.1"/>
    </source>
</evidence>
<evidence type="ECO:0000256" key="1">
    <source>
        <dbReference type="ARBA" id="ARBA00002791"/>
    </source>
</evidence>
<evidence type="ECO:0000256" key="5">
    <source>
        <dbReference type="ARBA" id="ARBA00022692"/>
    </source>
</evidence>
<comment type="caution">
    <text evidence="11">The sequence shown here is derived from an EMBL/GenBank/DDBJ whole genome shotgun (WGS) entry which is preliminary data.</text>
</comment>
<evidence type="ECO:0000256" key="2">
    <source>
        <dbReference type="ARBA" id="ARBA00004643"/>
    </source>
</evidence>
<protein>
    <recommendedName>
        <fullName evidence="13">Dolichyl-diphosphooligosaccharide--protein glycosyltransferase subunit 4</fullName>
    </recommendedName>
</protein>
<comment type="subcellular location">
    <subcellularLocation>
        <location evidence="2">Endoplasmic reticulum membrane</location>
        <topology evidence="2">Single-pass type III membrane protein</topology>
    </subcellularLocation>
</comment>
<dbReference type="Proteomes" id="UP001386955">
    <property type="component" value="Unassembled WGS sequence"/>
</dbReference>
<keyword evidence="9 10" id="KW-0472">Membrane</keyword>
<reference evidence="11 12" key="1">
    <citation type="submission" date="2024-01" db="EMBL/GenBank/DDBJ databases">
        <title>The genomes of 5 underutilized Papilionoideae crops provide insights into root nodulation and disease resistanc.</title>
        <authorList>
            <person name="Jiang F."/>
        </authorList>
    </citation>
    <scope>NUCLEOTIDE SEQUENCE [LARGE SCALE GENOMIC DNA]</scope>
    <source>
        <strain evidence="11">DUOXIRENSHENG_FW03</strain>
        <tissue evidence="11">Leaves</tissue>
    </source>
</reference>
<evidence type="ECO:0000256" key="3">
    <source>
        <dbReference type="ARBA" id="ARBA00007685"/>
    </source>
</evidence>
<keyword evidence="8 10" id="KW-1133">Transmembrane helix</keyword>
<comment type="similarity">
    <text evidence="3">Belongs to the OST4 family.</text>
</comment>
<sequence length="128" mass="14147">MVLVHKRTTIIPLKLAFHLPHWHQFQGSAIFVINPDAKTEAFGFIRVGRALHVSVEAQIFGPDGAKSNNVPLPISKPCSLPIATLSEIASKMIDDQDLGFFANFLGVFIFVLVIAYHFVMADPKFEGN</sequence>
<evidence type="ECO:0000256" key="8">
    <source>
        <dbReference type="ARBA" id="ARBA00022989"/>
    </source>
</evidence>
<keyword evidence="5 10" id="KW-0812">Transmembrane</keyword>
<proteinExistence type="inferred from homology"/>
<dbReference type="InterPro" id="IPR036330">
    <property type="entry name" value="Ost4p_sf"/>
</dbReference>
<evidence type="ECO:0008006" key="13">
    <source>
        <dbReference type="Google" id="ProtNLM"/>
    </source>
</evidence>
<dbReference type="PANTHER" id="PTHR28677:SF4">
    <property type="entry name" value="DOLICHYL-DIPHOSPHOOLIGOSACCHARIDE--PROTEIN GLYCOSYLTRANSFERASE SUBUNIT 4B-RELATED"/>
    <property type="match status" value="1"/>
</dbReference>
<dbReference type="GO" id="GO:0005789">
    <property type="term" value="C:endoplasmic reticulum membrane"/>
    <property type="evidence" value="ECO:0007669"/>
    <property type="project" value="UniProtKB-SubCell"/>
</dbReference>
<dbReference type="PANTHER" id="PTHR28677">
    <property type="entry name" value="DOLICHYL-DIPHOSPHOOLIGOSACCHARIDE--PROTEIN GLYCOSYLTRANSFERASE SUBUNIT 4A-RELATED"/>
    <property type="match status" value="1"/>
</dbReference>